<evidence type="ECO:0000256" key="1">
    <source>
        <dbReference type="SAM" id="Phobius"/>
    </source>
</evidence>
<dbReference type="NCBIfam" id="NF038403">
    <property type="entry name" value="perm_prefix_1"/>
    <property type="match status" value="1"/>
</dbReference>
<proteinExistence type="predicted"/>
<feature type="transmembrane region" description="Helical" evidence="1">
    <location>
        <begin position="180"/>
        <end position="200"/>
    </location>
</feature>
<name>A0ABS5TWM9_9CELL</name>
<dbReference type="Pfam" id="PF22564">
    <property type="entry name" value="HAAS"/>
    <property type="match status" value="1"/>
</dbReference>
<keyword evidence="3" id="KW-1185">Reference proteome</keyword>
<feature type="transmembrane region" description="Helical" evidence="1">
    <location>
        <begin position="96"/>
        <end position="118"/>
    </location>
</feature>
<gene>
    <name evidence="2" type="ORF">KIN34_04565</name>
</gene>
<keyword evidence="1" id="KW-0472">Membrane</keyword>
<reference evidence="2 3" key="1">
    <citation type="submission" date="2021-05" db="EMBL/GenBank/DDBJ databases">
        <title>Description of Cellulomonas sp. DKR-3 sp. nov.</title>
        <authorList>
            <person name="Dahal R.H."/>
            <person name="Chaudhary D.K."/>
        </authorList>
    </citation>
    <scope>NUCLEOTIDE SEQUENCE [LARGE SCALE GENOMIC DNA]</scope>
    <source>
        <strain evidence="2 3">DKR-3</strain>
    </source>
</reference>
<dbReference type="RefSeq" id="WP_214347307.1">
    <property type="nucleotide sequence ID" value="NZ_JAHBOH010000001.1"/>
</dbReference>
<dbReference type="EMBL" id="JAHBOH010000001">
    <property type="protein sequence ID" value="MBT0993557.1"/>
    <property type="molecule type" value="Genomic_DNA"/>
</dbReference>
<sequence length="330" mass="35145">MSRSPVPSDAPTSLRERYVDAAMRTVPERQREDLAAELRAAIADQVDARVEAGEEPEVAERTVLTGLGDPDRLAAGYTDRPLHLIGPDYFLDWRRLLTLLLWIVVPCAAVGVAIAQGIDGASFGSIVGTVVTTSLAVAVNLGFWTTAVFAVVERTVGRADLGLPAWDVDRLPQPRPRGTGLGEMVVTLVLLAFAAGAVLWDHAVGWVLPDEGARQSLLDPDLWPGWIGYLLVVLALDAIVAVAVYARQRWTYGLAAANAVLDLAFAVPALWLLTEGRLVNDAVFPELLGEGGTEAAGVLAVLVACGIVAGSLWSAVDGFLKARRERTRAA</sequence>
<feature type="transmembrane region" description="Helical" evidence="1">
    <location>
        <begin position="294"/>
        <end position="316"/>
    </location>
</feature>
<evidence type="ECO:0008006" key="4">
    <source>
        <dbReference type="Google" id="ProtNLM"/>
    </source>
</evidence>
<organism evidence="2 3">
    <name type="scientific">Cellulomonas fulva</name>
    <dbReference type="NCBI Taxonomy" id="2835530"/>
    <lineage>
        <taxon>Bacteria</taxon>
        <taxon>Bacillati</taxon>
        <taxon>Actinomycetota</taxon>
        <taxon>Actinomycetes</taxon>
        <taxon>Micrococcales</taxon>
        <taxon>Cellulomonadaceae</taxon>
        <taxon>Cellulomonas</taxon>
    </lineage>
</organism>
<dbReference type="Proteomes" id="UP000722125">
    <property type="component" value="Unassembled WGS sequence"/>
</dbReference>
<keyword evidence="1" id="KW-1133">Transmembrane helix</keyword>
<comment type="caution">
    <text evidence="2">The sequence shown here is derived from an EMBL/GenBank/DDBJ whole genome shotgun (WGS) entry which is preliminary data.</text>
</comment>
<evidence type="ECO:0000313" key="2">
    <source>
        <dbReference type="EMBL" id="MBT0993557.1"/>
    </source>
</evidence>
<feature type="transmembrane region" description="Helical" evidence="1">
    <location>
        <begin position="130"/>
        <end position="152"/>
    </location>
</feature>
<keyword evidence="1" id="KW-0812">Transmembrane</keyword>
<dbReference type="InterPro" id="IPR047928">
    <property type="entry name" value="Perm_prefix_1"/>
</dbReference>
<protein>
    <recommendedName>
        <fullName evidence="4">Integral membrane protein</fullName>
    </recommendedName>
</protein>
<accession>A0ABS5TWM9</accession>
<evidence type="ECO:0000313" key="3">
    <source>
        <dbReference type="Proteomes" id="UP000722125"/>
    </source>
</evidence>
<feature type="transmembrane region" description="Helical" evidence="1">
    <location>
        <begin position="252"/>
        <end position="274"/>
    </location>
</feature>
<feature type="transmembrane region" description="Helical" evidence="1">
    <location>
        <begin position="226"/>
        <end position="245"/>
    </location>
</feature>